<dbReference type="Gene3D" id="1.20.58.430">
    <property type="entry name" value="Type IV secretion system, VirB5-domain"/>
    <property type="match status" value="1"/>
</dbReference>
<evidence type="ECO:0000313" key="3">
    <source>
        <dbReference type="EMBL" id="RDV07735.1"/>
    </source>
</evidence>
<dbReference type="SUPFAM" id="SSF101082">
    <property type="entry name" value="Typo IV secretion system protein TraC"/>
    <property type="match status" value="1"/>
</dbReference>
<evidence type="ECO:0000313" key="4">
    <source>
        <dbReference type="Proteomes" id="UP000263833"/>
    </source>
</evidence>
<dbReference type="Proteomes" id="UP000263833">
    <property type="component" value="Unassembled WGS sequence"/>
</dbReference>
<keyword evidence="1" id="KW-0175">Coiled coil</keyword>
<organism evidence="3 4">
    <name type="scientific">Sphingorhabdus pulchriflava</name>
    <dbReference type="NCBI Taxonomy" id="2292257"/>
    <lineage>
        <taxon>Bacteria</taxon>
        <taxon>Pseudomonadati</taxon>
        <taxon>Pseudomonadota</taxon>
        <taxon>Alphaproteobacteria</taxon>
        <taxon>Sphingomonadales</taxon>
        <taxon>Sphingomonadaceae</taxon>
        <taxon>Sphingorhabdus</taxon>
    </lineage>
</organism>
<dbReference type="InterPro" id="IPR023220">
    <property type="entry name" value="T4SS_VirB5-domain"/>
</dbReference>
<feature type="chain" id="PRO_5016968579" evidence="2">
    <location>
        <begin position="26"/>
        <end position="237"/>
    </location>
</feature>
<keyword evidence="2" id="KW-0732">Signal</keyword>
<evidence type="ECO:0000256" key="1">
    <source>
        <dbReference type="SAM" id="Coils"/>
    </source>
</evidence>
<proteinExistence type="predicted"/>
<dbReference type="InterPro" id="IPR014158">
    <property type="entry name" value="T4SS_VirB5"/>
</dbReference>
<dbReference type="RefSeq" id="WP_115549280.1">
    <property type="nucleotide sequence ID" value="NZ_QRGP01000001.1"/>
</dbReference>
<dbReference type="Pfam" id="PF07996">
    <property type="entry name" value="T4SS"/>
    <property type="match status" value="1"/>
</dbReference>
<gene>
    <name evidence="3" type="ORF">DXH95_10570</name>
</gene>
<dbReference type="AlphaFoldDB" id="A0A371BJI5"/>
<evidence type="ECO:0000256" key="2">
    <source>
        <dbReference type="SAM" id="SignalP"/>
    </source>
</evidence>
<keyword evidence="4" id="KW-1185">Reference proteome</keyword>
<feature type="signal peptide" evidence="2">
    <location>
        <begin position="1"/>
        <end position="25"/>
    </location>
</feature>
<sequence>MKLSKAKVGALCATLLFAAPVPALAQGIAVHDSANLVQQINAVRQAIQVVAQGRQQIAEAQKLYQDLNKLTDIPALAQQLKSDALRDLDISGGSLEGFGNGNLDVVGAGRAKADAVYRDLLAQLGLSGSEQSRAAYDLNARNIGINAGLAENMGAAVTSRAEGLDQLRSRLGSAVTAKEVADLTARLQLESAAMQNDQLRLQAIALQQQAQERQRAAAGQAALAQKLDEASRYYKGQ</sequence>
<name>A0A371BJI5_9SPHN</name>
<accession>A0A371BJI5</accession>
<dbReference type="EMBL" id="QRGP01000001">
    <property type="protein sequence ID" value="RDV07735.1"/>
    <property type="molecule type" value="Genomic_DNA"/>
</dbReference>
<comment type="caution">
    <text evidence="3">The sequence shown here is derived from an EMBL/GenBank/DDBJ whole genome shotgun (WGS) entry which is preliminary data.</text>
</comment>
<feature type="coiled-coil region" evidence="1">
    <location>
        <begin position="189"/>
        <end position="216"/>
    </location>
</feature>
<protein>
    <submittedName>
        <fullName evidence="3">Type IV secretion system protein VirB5</fullName>
    </submittedName>
</protein>
<reference evidence="4" key="1">
    <citation type="submission" date="2018-08" db="EMBL/GenBank/DDBJ databases">
        <authorList>
            <person name="Kim S.-J."/>
            <person name="Jung G.-Y."/>
        </authorList>
    </citation>
    <scope>NUCLEOTIDE SEQUENCE [LARGE SCALE GENOMIC DNA]</scope>
    <source>
        <strain evidence="4">GY_G</strain>
    </source>
</reference>
<dbReference type="OrthoDB" id="7173589at2"/>